<feature type="compositionally biased region" description="Gly residues" evidence="1">
    <location>
        <begin position="51"/>
        <end position="70"/>
    </location>
</feature>
<name>A0A8T0HQC5_CERPU</name>
<feature type="region of interest" description="Disordered" evidence="1">
    <location>
        <begin position="46"/>
        <end position="70"/>
    </location>
</feature>
<feature type="signal peptide" evidence="2">
    <location>
        <begin position="1"/>
        <end position="20"/>
    </location>
</feature>
<evidence type="ECO:0000256" key="1">
    <source>
        <dbReference type="SAM" id="MobiDB-lite"/>
    </source>
</evidence>
<feature type="chain" id="PRO_5035723233" description="Secreted protein" evidence="2">
    <location>
        <begin position="21"/>
        <end position="70"/>
    </location>
</feature>
<dbReference type="Proteomes" id="UP000822688">
    <property type="component" value="Chromosome V"/>
</dbReference>
<sequence length="70" mass="7075">MLAGRPVSILCLFNCKSVASLSPSPANCSNVWGTLSSSNGPYSLVSKSMGGDNGGEVGPNKGGGEYVPRN</sequence>
<gene>
    <name evidence="3" type="ORF">KC19_VG123700</name>
</gene>
<proteinExistence type="predicted"/>
<evidence type="ECO:0008006" key="5">
    <source>
        <dbReference type="Google" id="ProtNLM"/>
    </source>
</evidence>
<evidence type="ECO:0000256" key="2">
    <source>
        <dbReference type="SAM" id="SignalP"/>
    </source>
</evidence>
<keyword evidence="4" id="KW-1185">Reference proteome</keyword>
<dbReference type="AlphaFoldDB" id="A0A8T0HQC5"/>
<accession>A0A8T0HQC5</accession>
<reference evidence="3" key="1">
    <citation type="submission" date="2020-06" db="EMBL/GenBank/DDBJ databases">
        <title>WGS assembly of Ceratodon purpureus strain R40.</title>
        <authorList>
            <person name="Carey S.B."/>
            <person name="Jenkins J."/>
            <person name="Shu S."/>
            <person name="Lovell J.T."/>
            <person name="Sreedasyam A."/>
            <person name="Maumus F."/>
            <person name="Tiley G.P."/>
            <person name="Fernandez-Pozo N."/>
            <person name="Barry K."/>
            <person name="Chen C."/>
            <person name="Wang M."/>
            <person name="Lipzen A."/>
            <person name="Daum C."/>
            <person name="Saski C.A."/>
            <person name="Payton A.C."/>
            <person name="Mcbreen J.C."/>
            <person name="Conrad R.E."/>
            <person name="Kollar L.M."/>
            <person name="Olsson S."/>
            <person name="Huttunen S."/>
            <person name="Landis J.B."/>
            <person name="Wickett N.J."/>
            <person name="Johnson M.G."/>
            <person name="Rensing S.A."/>
            <person name="Grimwood J."/>
            <person name="Schmutz J."/>
            <person name="Mcdaniel S.F."/>
        </authorList>
    </citation>
    <scope>NUCLEOTIDE SEQUENCE</scope>
    <source>
        <strain evidence="3">R40</strain>
    </source>
</reference>
<comment type="caution">
    <text evidence="3">The sequence shown here is derived from an EMBL/GenBank/DDBJ whole genome shotgun (WGS) entry which is preliminary data.</text>
</comment>
<dbReference type="EMBL" id="CM026426">
    <property type="protein sequence ID" value="KAG0572773.1"/>
    <property type="molecule type" value="Genomic_DNA"/>
</dbReference>
<organism evidence="3 4">
    <name type="scientific">Ceratodon purpureus</name>
    <name type="common">Fire moss</name>
    <name type="synonym">Dicranum purpureum</name>
    <dbReference type="NCBI Taxonomy" id="3225"/>
    <lineage>
        <taxon>Eukaryota</taxon>
        <taxon>Viridiplantae</taxon>
        <taxon>Streptophyta</taxon>
        <taxon>Embryophyta</taxon>
        <taxon>Bryophyta</taxon>
        <taxon>Bryophytina</taxon>
        <taxon>Bryopsida</taxon>
        <taxon>Dicranidae</taxon>
        <taxon>Pseudoditrichales</taxon>
        <taxon>Ditrichaceae</taxon>
        <taxon>Ceratodon</taxon>
    </lineage>
</organism>
<evidence type="ECO:0000313" key="4">
    <source>
        <dbReference type="Proteomes" id="UP000822688"/>
    </source>
</evidence>
<protein>
    <recommendedName>
        <fullName evidence="5">Secreted protein</fullName>
    </recommendedName>
</protein>
<evidence type="ECO:0000313" key="3">
    <source>
        <dbReference type="EMBL" id="KAG0572773.1"/>
    </source>
</evidence>
<keyword evidence="2" id="KW-0732">Signal</keyword>